<evidence type="ECO:0000313" key="2">
    <source>
        <dbReference type="Proteomes" id="UP000494216"/>
    </source>
</evidence>
<organism evidence="1 2">
    <name type="scientific">Candidatus Methylobacter favarea</name>
    <dbReference type="NCBI Taxonomy" id="2707345"/>
    <lineage>
        <taxon>Bacteria</taxon>
        <taxon>Pseudomonadati</taxon>
        <taxon>Pseudomonadota</taxon>
        <taxon>Gammaproteobacteria</taxon>
        <taxon>Methylococcales</taxon>
        <taxon>Methylococcaceae</taxon>
        <taxon>Methylobacter</taxon>
    </lineage>
</organism>
<evidence type="ECO:0000313" key="1">
    <source>
        <dbReference type="EMBL" id="CAA9890368.1"/>
    </source>
</evidence>
<name>A0A8S0Y9M9_9GAMM</name>
<dbReference type="AlphaFoldDB" id="A0A8S0Y9M9"/>
<keyword evidence="2" id="KW-1185">Reference proteome</keyword>
<accession>A0A8S0Y9M9</accession>
<comment type="caution">
    <text evidence="1">The sequence shown here is derived from an EMBL/GenBank/DDBJ whole genome shotgun (WGS) entry which is preliminary data.</text>
</comment>
<dbReference type="EMBL" id="CADCXN010000048">
    <property type="protein sequence ID" value="CAA9890368.1"/>
    <property type="molecule type" value="Genomic_DNA"/>
</dbReference>
<reference evidence="1 2" key="1">
    <citation type="submission" date="2020-02" db="EMBL/GenBank/DDBJ databases">
        <authorList>
            <person name="Hogendoorn C."/>
        </authorList>
    </citation>
    <scope>NUCLEOTIDE SEQUENCE [LARGE SCALE GENOMIC DNA]</scope>
    <source>
        <strain evidence="1">METHB21</strain>
    </source>
</reference>
<sequence>MTCFIWFMKMGADTTVSELMLPAYAQHKPACLGKAAITRTDLSGSLFGNAYQRFYLSLSIDKSALQQGRLNQSRALIVFNDESALEESDLKQWQALLRFMNLFQFQPYSSFLTVKGMAEQVYADLTVSHPPPVMASSQWDLLLADAIGDESAIITRLSGLALPIPQCGFELNNELGEIVAEAFLAWPDLKIVIIFDEFEDDSATFTQAGWNVFLNSGLEKDIQSLLNAFA</sequence>
<gene>
    <name evidence="1" type="ORF">METHB2_200054</name>
</gene>
<proteinExistence type="predicted"/>
<dbReference type="RefSeq" id="WP_217426445.1">
    <property type="nucleotide sequence ID" value="NZ_CADCXN010000048.1"/>
</dbReference>
<dbReference type="Proteomes" id="UP000494216">
    <property type="component" value="Unassembled WGS sequence"/>
</dbReference>
<protein>
    <submittedName>
        <fullName evidence="1">Uncharacterized protein</fullName>
    </submittedName>
</protein>